<evidence type="ECO:0000313" key="2">
    <source>
        <dbReference type="EMBL" id="KAF1745967.1"/>
    </source>
</evidence>
<gene>
    <name evidence="2" type="ORF">GCK72_022416</name>
</gene>
<evidence type="ECO:0000313" key="3">
    <source>
        <dbReference type="Proteomes" id="UP000483820"/>
    </source>
</evidence>
<dbReference type="KEGG" id="crq:GCK72_022416"/>
<accession>A0A6A5FTQ2</accession>
<dbReference type="Proteomes" id="UP000483820">
    <property type="component" value="Chromosome X"/>
</dbReference>
<dbReference type="GeneID" id="9804327"/>
<dbReference type="EMBL" id="WUAV01000006">
    <property type="protein sequence ID" value="KAF1745967.1"/>
    <property type="molecule type" value="Genomic_DNA"/>
</dbReference>
<dbReference type="RefSeq" id="XP_053578376.1">
    <property type="nucleotide sequence ID" value="XM_053734810.1"/>
</dbReference>
<dbReference type="CTD" id="9804327"/>
<feature type="region of interest" description="Disordered" evidence="1">
    <location>
        <begin position="1"/>
        <end position="56"/>
    </location>
</feature>
<proteinExistence type="predicted"/>
<dbReference type="AlphaFoldDB" id="A0A6A5FTQ2"/>
<protein>
    <submittedName>
        <fullName evidence="2">Uncharacterized protein</fullName>
    </submittedName>
</protein>
<comment type="caution">
    <text evidence="2">The sequence shown here is derived from an EMBL/GenBank/DDBJ whole genome shotgun (WGS) entry which is preliminary data.</text>
</comment>
<evidence type="ECO:0000256" key="1">
    <source>
        <dbReference type="SAM" id="MobiDB-lite"/>
    </source>
</evidence>
<feature type="compositionally biased region" description="Acidic residues" evidence="1">
    <location>
        <begin position="9"/>
        <end position="25"/>
    </location>
</feature>
<feature type="compositionally biased region" description="Basic residues" evidence="1">
    <location>
        <begin position="30"/>
        <end position="53"/>
    </location>
</feature>
<name>A0A6A5FTQ2_CAERE</name>
<organism evidence="2 3">
    <name type="scientific">Caenorhabditis remanei</name>
    <name type="common">Caenorhabditis vulgaris</name>
    <dbReference type="NCBI Taxonomy" id="31234"/>
    <lineage>
        <taxon>Eukaryota</taxon>
        <taxon>Metazoa</taxon>
        <taxon>Ecdysozoa</taxon>
        <taxon>Nematoda</taxon>
        <taxon>Chromadorea</taxon>
        <taxon>Rhabditida</taxon>
        <taxon>Rhabditina</taxon>
        <taxon>Rhabditomorpha</taxon>
        <taxon>Rhabditoidea</taxon>
        <taxon>Rhabditidae</taxon>
        <taxon>Peloderinae</taxon>
        <taxon>Caenorhabditis</taxon>
    </lineage>
</organism>
<reference evidence="2 3" key="1">
    <citation type="submission" date="2019-12" db="EMBL/GenBank/DDBJ databases">
        <title>Chromosome-level assembly of the Caenorhabditis remanei genome.</title>
        <authorList>
            <person name="Teterina A.A."/>
            <person name="Willis J.H."/>
            <person name="Phillips P.C."/>
        </authorList>
    </citation>
    <scope>NUCLEOTIDE SEQUENCE [LARGE SCALE GENOMIC DNA]</scope>
    <source>
        <strain evidence="2 3">PX506</strain>
        <tissue evidence="2">Whole organism</tissue>
    </source>
</reference>
<sequence length="120" mass="13925">MQVDGSERDEVEDQEYEPGLEEEEEESRKVVVRQRKAEKRKTSVKARNDKKKVKSEDISAACAIFKKEWEMNQIKEEEAKNSMWDSIPYGTRGGSMGELEWSSTNTTRSLVLLIIHNYPI</sequence>